<sequence length="145" mass="16283">MKKILYSLLIFASATLFAQKNPTVKFAICNDAVGTVAMFDTKKEFVQSVNVFKAKTNLPQNLKKYDYLAENGLAEVKFKKDFGTLDFMTLENYNAQNGLPKDASVFIEGYEFKDPETKIFADMIADTKVQTVDGKKALVITTIKK</sequence>
<evidence type="ECO:0000313" key="3">
    <source>
        <dbReference type="Proteomes" id="UP000051682"/>
    </source>
</evidence>
<feature type="chain" id="PRO_5006205273" evidence="1">
    <location>
        <begin position="19"/>
        <end position="145"/>
    </location>
</feature>
<evidence type="ECO:0000256" key="1">
    <source>
        <dbReference type="SAM" id="SignalP"/>
    </source>
</evidence>
<keyword evidence="3" id="KW-1185">Reference proteome</keyword>
<gene>
    <name evidence="2" type="ORF">AR438_06930</name>
</gene>
<accession>A0A0Q3LQ72</accession>
<reference evidence="2 3" key="1">
    <citation type="submission" date="2015-10" db="EMBL/GenBank/DDBJ databases">
        <title>Chryseobacterium aquaticum genome.</title>
        <authorList>
            <person name="Newman J.D."/>
            <person name="Ferguson M.B."/>
            <person name="Miller J.R."/>
        </authorList>
    </citation>
    <scope>NUCLEOTIDE SEQUENCE [LARGE SCALE GENOMIC DNA]</scope>
    <source>
        <strain evidence="2 3">KCTC 12483</strain>
    </source>
</reference>
<keyword evidence="1" id="KW-0732">Signal</keyword>
<dbReference type="RefSeq" id="WP_056013554.1">
    <property type="nucleotide sequence ID" value="NZ_LLYZ01000005.1"/>
</dbReference>
<dbReference type="Proteomes" id="UP000051682">
    <property type="component" value="Unassembled WGS sequence"/>
</dbReference>
<organism evidence="2 3">
    <name type="scientific">Chryseobacterium aquaticum</name>
    <dbReference type="NCBI Taxonomy" id="452084"/>
    <lineage>
        <taxon>Bacteria</taxon>
        <taxon>Pseudomonadati</taxon>
        <taxon>Bacteroidota</taxon>
        <taxon>Flavobacteriia</taxon>
        <taxon>Flavobacteriales</taxon>
        <taxon>Weeksellaceae</taxon>
        <taxon>Chryseobacterium group</taxon>
        <taxon>Chryseobacterium</taxon>
    </lineage>
</organism>
<dbReference type="EMBL" id="LLYZ01000005">
    <property type="protein sequence ID" value="KQK25337.1"/>
    <property type="molecule type" value="Genomic_DNA"/>
</dbReference>
<protein>
    <submittedName>
        <fullName evidence="2">Uncharacterized protein</fullName>
    </submittedName>
</protein>
<dbReference type="OrthoDB" id="1272742at2"/>
<dbReference type="AlphaFoldDB" id="A0A0Q3LQ72"/>
<name>A0A0Q3LQ72_9FLAO</name>
<proteinExistence type="predicted"/>
<evidence type="ECO:0000313" key="2">
    <source>
        <dbReference type="EMBL" id="KQK25337.1"/>
    </source>
</evidence>
<feature type="signal peptide" evidence="1">
    <location>
        <begin position="1"/>
        <end position="18"/>
    </location>
</feature>
<comment type="caution">
    <text evidence="2">The sequence shown here is derived from an EMBL/GenBank/DDBJ whole genome shotgun (WGS) entry which is preliminary data.</text>
</comment>